<dbReference type="Gene3D" id="3.90.1150.10">
    <property type="entry name" value="Aspartate Aminotransferase, domain 1"/>
    <property type="match status" value="1"/>
</dbReference>
<dbReference type="GO" id="GO:0030170">
    <property type="term" value="F:pyridoxal phosphate binding"/>
    <property type="evidence" value="ECO:0007669"/>
    <property type="project" value="InterPro"/>
</dbReference>
<evidence type="ECO:0000256" key="1">
    <source>
        <dbReference type="ARBA" id="ARBA00001933"/>
    </source>
</evidence>
<dbReference type="AlphaFoldDB" id="A0A292YEL0"/>
<reference evidence="4" key="1">
    <citation type="submission" date="2017-07" db="EMBL/GenBank/DDBJ databases">
        <title>Draft genome sequence of Effusibacillus lacus strain skLN1.</title>
        <authorList>
            <person name="Watanabe M."/>
            <person name="Kojima H."/>
            <person name="Fukui M."/>
        </authorList>
    </citation>
    <scope>NUCLEOTIDE SEQUENCE [LARGE SCALE GENOMIC DNA]</scope>
    <source>
        <strain evidence="4">skLN1</strain>
    </source>
</reference>
<keyword evidence="2" id="KW-0663">Pyridoxal phosphate</keyword>
<dbReference type="GO" id="GO:0008483">
    <property type="term" value="F:transaminase activity"/>
    <property type="evidence" value="ECO:0007669"/>
    <property type="project" value="InterPro"/>
</dbReference>
<dbReference type="InterPro" id="IPR015421">
    <property type="entry name" value="PyrdxlP-dep_Trfase_major"/>
</dbReference>
<organism evidence="3 4">
    <name type="scientific">Effusibacillus lacus</name>
    <dbReference type="NCBI Taxonomy" id="1348429"/>
    <lineage>
        <taxon>Bacteria</taxon>
        <taxon>Bacillati</taxon>
        <taxon>Bacillota</taxon>
        <taxon>Bacilli</taxon>
        <taxon>Bacillales</taxon>
        <taxon>Alicyclobacillaceae</taxon>
        <taxon>Effusibacillus</taxon>
    </lineage>
</organism>
<evidence type="ECO:0000256" key="2">
    <source>
        <dbReference type="ARBA" id="ARBA00022898"/>
    </source>
</evidence>
<dbReference type="EMBL" id="BDUF01000109">
    <property type="protein sequence ID" value="GAX91712.1"/>
    <property type="molecule type" value="Genomic_DNA"/>
</dbReference>
<dbReference type="InterPro" id="IPR005814">
    <property type="entry name" value="Aminotrans_3"/>
</dbReference>
<comment type="cofactor">
    <cofactor evidence="1">
        <name>pyridoxal 5'-phosphate</name>
        <dbReference type="ChEBI" id="CHEBI:597326"/>
    </cofactor>
</comment>
<evidence type="ECO:0000313" key="4">
    <source>
        <dbReference type="Proteomes" id="UP000217785"/>
    </source>
</evidence>
<dbReference type="Proteomes" id="UP000217785">
    <property type="component" value="Unassembled WGS sequence"/>
</dbReference>
<keyword evidence="4" id="KW-1185">Reference proteome</keyword>
<dbReference type="Pfam" id="PF00202">
    <property type="entry name" value="Aminotran_3"/>
    <property type="match status" value="1"/>
</dbReference>
<evidence type="ECO:0000313" key="3">
    <source>
        <dbReference type="EMBL" id="GAX91712.1"/>
    </source>
</evidence>
<sequence length="297" mass="32813">MSLTSKVKPYKFQMGSFAPATYKAQFPYPLRRPNGMSIEEYSRFCLRQFKDFLHTHVAPEEIVAVIMEPVQGEGGFIVPPKSFVQQVVEICKRHGIFFIADEIQMGFGRTGTLFASTQFDIEPDLITLSKSLASGIPISAVTGRAEIMDAPNSGELGGTYGGSPIGCVAVLAVIEKIEREHLQDKALEIGKRIRDTFISLQQEIPCIAEVRGLGAMCAVEFSDPFMGQPATEFVAKYVKACREADVIVLSAGIHGNVVRFLTPLVITFEQLDEELGIMSETLQKMYKYSELKGKDVQ</sequence>
<dbReference type="CDD" id="cd00610">
    <property type="entry name" value="OAT_like"/>
    <property type="match status" value="1"/>
</dbReference>
<name>A0A292YEL0_9BACL</name>
<dbReference type="InterPro" id="IPR015424">
    <property type="entry name" value="PyrdxlP-dep_Trfase"/>
</dbReference>
<dbReference type="InterPro" id="IPR015422">
    <property type="entry name" value="PyrdxlP-dep_Trfase_small"/>
</dbReference>
<dbReference type="InterPro" id="IPR050103">
    <property type="entry name" value="Class-III_PLP-dep_AT"/>
</dbReference>
<dbReference type="GO" id="GO:0042802">
    <property type="term" value="F:identical protein binding"/>
    <property type="evidence" value="ECO:0007669"/>
    <property type="project" value="TreeGrafter"/>
</dbReference>
<proteinExistence type="predicted"/>
<dbReference type="SUPFAM" id="SSF53383">
    <property type="entry name" value="PLP-dependent transferases"/>
    <property type="match status" value="1"/>
</dbReference>
<dbReference type="Gene3D" id="3.40.640.10">
    <property type="entry name" value="Type I PLP-dependent aspartate aminotransferase-like (Major domain)"/>
    <property type="match status" value="1"/>
</dbReference>
<protein>
    <submittedName>
        <fullName evidence="3">4-aminobutyrate transaminase</fullName>
    </submittedName>
</protein>
<accession>A0A292YEL0</accession>
<dbReference type="InterPro" id="IPR049704">
    <property type="entry name" value="Aminotrans_3_PPA_site"/>
</dbReference>
<comment type="caution">
    <text evidence="3">The sequence shown here is derived from an EMBL/GenBank/DDBJ whole genome shotgun (WGS) entry which is preliminary data.</text>
</comment>
<dbReference type="PANTHER" id="PTHR11986">
    <property type="entry name" value="AMINOTRANSFERASE CLASS III"/>
    <property type="match status" value="1"/>
</dbReference>
<dbReference type="PROSITE" id="PS00600">
    <property type="entry name" value="AA_TRANSFER_CLASS_3"/>
    <property type="match status" value="1"/>
</dbReference>
<gene>
    <name evidence="3" type="ORF">EFBL_3402</name>
</gene>